<dbReference type="GO" id="GO:0005737">
    <property type="term" value="C:cytoplasm"/>
    <property type="evidence" value="ECO:0007669"/>
    <property type="project" value="UniProtKB-ARBA"/>
</dbReference>
<dbReference type="GO" id="GO:0005102">
    <property type="term" value="F:signaling receptor binding"/>
    <property type="evidence" value="ECO:0007669"/>
    <property type="project" value="TreeGrafter"/>
</dbReference>
<keyword evidence="8" id="KW-1133">Transmembrane helix</keyword>
<dbReference type="InterPro" id="IPR043136">
    <property type="entry name" value="B30.2/SPRY_sf"/>
</dbReference>
<dbReference type="FunFam" id="2.60.40.10:FF:000088">
    <property type="entry name" value="Butyrophilin subfamily 1 member A1"/>
    <property type="match status" value="1"/>
</dbReference>
<keyword evidence="15" id="KW-1185">Reference proteome</keyword>
<dbReference type="CDD" id="cd05713">
    <property type="entry name" value="IgV_MOG_like"/>
    <property type="match status" value="1"/>
</dbReference>
<dbReference type="Pfam" id="PF00622">
    <property type="entry name" value="SPRY"/>
    <property type="match status" value="1"/>
</dbReference>
<organism evidence="14 15">
    <name type="scientific">Tupaia chinensis</name>
    <name type="common">Chinese tree shrew</name>
    <name type="synonym">Tupaia belangeri chinensis</name>
    <dbReference type="NCBI Taxonomy" id="246437"/>
    <lineage>
        <taxon>Eukaryota</taxon>
        <taxon>Metazoa</taxon>
        <taxon>Chordata</taxon>
        <taxon>Craniata</taxon>
        <taxon>Vertebrata</taxon>
        <taxon>Euteleostomi</taxon>
        <taxon>Mammalia</taxon>
        <taxon>Eutheria</taxon>
        <taxon>Euarchontoglires</taxon>
        <taxon>Scandentia</taxon>
        <taxon>Tupaiidae</taxon>
        <taxon>Tupaia</taxon>
    </lineage>
</organism>
<protein>
    <submittedName>
        <fullName evidence="14">Butyrophilin subfamily 1 member A1</fullName>
    </submittedName>
</protein>
<dbReference type="InterPro" id="IPR053896">
    <property type="entry name" value="BTN3A2-like_Ig-C"/>
</dbReference>
<comment type="similarity">
    <text evidence="2">Belongs to the immunoglobulin superfamily. BTN/MOG family.</text>
</comment>
<dbReference type="Proteomes" id="UP000011518">
    <property type="component" value="Unassembled WGS sequence"/>
</dbReference>
<evidence type="ECO:0000256" key="5">
    <source>
        <dbReference type="ARBA" id="ARBA00022729"/>
    </source>
</evidence>
<dbReference type="GO" id="GO:0009897">
    <property type="term" value="C:external side of plasma membrane"/>
    <property type="evidence" value="ECO:0007669"/>
    <property type="project" value="TreeGrafter"/>
</dbReference>
<dbReference type="InterPro" id="IPR013783">
    <property type="entry name" value="Ig-like_fold"/>
</dbReference>
<evidence type="ECO:0000313" key="14">
    <source>
        <dbReference type="EMBL" id="ELV12958.1"/>
    </source>
</evidence>
<dbReference type="SUPFAM" id="SSF49899">
    <property type="entry name" value="Concanavalin A-like lectins/glucanases"/>
    <property type="match status" value="1"/>
</dbReference>
<dbReference type="InterPro" id="IPR006574">
    <property type="entry name" value="PRY"/>
</dbReference>
<reference evidence="15" key="2">
    <citation type="journal article" date="2013" name="Nat. Commun.">
        <title>Genome of the Chinese tree shrew.</title>
        <authorList>
            <person name="Fan Y."/>
            <person name="Huang Z.Y."/>
            <person name="Cao C.C."/>
            <person name="Chen C.S."/>
            <person name="Chen Y.X."/>
            <person name="Fan D.D."/>
            <person name="He J."/>
            <person name="Hou H.L."/>
            <person name="Hu L."/>
            <person name="Hu X.T."/>
            <person name="Jiang X.T."/>
            <person name="Lai R."/>
            <person name="Lang Y.S."/>
            <person name="Liang B."/>
            <person name="Liao S.G."/>
            <person name="Mu D."/>
            <person name="Ma Y.Y."/>
            <person name="Niu Y.Y."/>
            <person name="Sun X.Q."/>
            <person name="Xia J.Q."/>
            <person name="Xiao J."/>
            <person name="Xiong Z.Q."/>
            <person name="Xu L."/>
            <person name="Yang L."/>
            <person name="Zhang Y."/>
            <person name="Zhao W."/>
            <person name="Zhao X.D."/>
            <person name="Zheng Y.T."/>
            <person name="Zhou J.M."/>
            <person name="Zhu Y.B."/>
            <person name="Zhang G.J."/>
            <person name="Wang J."/>
            <person name="Yao Y.G."/>
        </authorList>
    </citation>
    <scope>NUCLEOTIDE SEQUENCE [LARGE SCALE GENOMIC DNA]</scope>
</reference>
<dbReference type="SMART" id="SM00409">
    <property type="entry name" value="IG"/>
    <property type="match status" value="1"/>
</dbReference>
<evidence type="ECO:0000259" key="12">
    <source>
        <dbReference type="PROSITE" id="PS50188"/>
    </source>
</evidence>
<dbReference type="InterPro" id="IPR003877">
    <property type="entry name" value="SPRY_dom"/>
</dbReference>
<dbReference type="SMART" id="SM00406">
    <property type="entry name" value="IGv"/>
    <property type="match status" value="1"/>
</dbReference>
<dbReference type="GO" id="GO:0050852">
    <property type="term" value="P:T cell receptor signaling pathway"/>
    <property type="evidence" value="ECO:0007669"/>
    <property type="project" value="TreeGrafter"/>
</dbReference>
<evidence type="ECO:0000256" key="3">
    <source>
        <dbReference type="ARBA" id="ARBA00022692"/>
    </source>
</evidence>
<feature type="domain" description="Ig-like" evidence="13">
    <location>
        <begin position="139"/>
        <end position="225"/>
    </location>
</feature>
<dbReference type="InterPro" id="IPR036179">
    <property type="entry name" value="Ig-like_dom_sf"/>
</dbReference>
<dbReference type="PROSITE" id="PS50835">
    <property type="entry name" value="IG_LIKE"/>
    <property type="match status" value="2"/>
</dbReference>
<keyword evidence="5" id="KW-0732">Signal</keyword>
<accession>L8Y947</accession>
<dbReference type="InterPro" id="IPR013106">
    <property type="entry name" value="Ig_V-set"/>
</dbReference>
<evidence type="ECO:0000256" key="6">
    <source>
        <dbReference type="ARBA" id="ARBA00022771"/>
    </source>
</evidence>
<keyword evidence="9" id="KW-0472">Membrane</keyword>
<evidence type="ECO:0000313" key="15">
    <source>
        <dbReference type="Proteomes" id="UP000011518"/>
    </source>
</evidence>
<dbReference type="InParanoid" id="L8Y947"/>
<keyword evidence="6" id="KW-0863">Zinc-finger</keyword>
<comment type="subcellular location">
    <subcellularLocation>
        <location evidence="1">Membrane</location>
        <topology evidence="1">Single-pass type I membrane protein</topology>
    </subcellularLocation>
</comment>
<dbReference type="CDD" id="cd13733">
    <property type="entry name" value="SPRY_PRY_C-I_1"/>
    <property type="match status" value="1"/>
</dbReference>
<name>L8Y947_TUPCH</name>
<dbReference type="PRINTS" id="PR01407">
    <property type="entry name" value="BUTYPHLNCDUF"/>
</dbReference>
<feature type="domain" description="Ig-like" evidence="13">
    <location>
        <begin position="17"/>
        <end position="131"/>
    </location>
</feature>
<evidence type="ECO:0000256" key="9">
    <source>
        <dbReference type="ARBA" id="ARBA00023136"/>
    </source>
</evidence>
<evidence type="ECO:0000256" key="2">
    <source>
        <dbReference type="ARBA" id="ARBA00007591"/>
    </source>
</evidence>
<dbReference type="GO" id="GO:0008270">
    <property type="term" value="F:zinc ion binding"/>
    <property type="evidence" value="ECO:0007669"/>
    <property type="project" value="UniProtKB-KW"/>
</dbReference>
<dbReference type="PANTHER" id="PTHR24100">
    <property type="entry name" value="BUTYROPHILIN"/>
    <property type="match status" value="1"/>
</dbReference>
<dbReference type="GO" id="GO:0001817">
    <property type="term" value="P:regulation of cytokine production"/>
    <property type="evidence" value="ECO:0007669"/>
    <property type="project" value="TreeGrafter"/>
</dbReference>
<dbReference type="Pfam" id="PF13765">
    <property type="entry name" value="PRY"/>
    <property type="match status" value="1"/>
</dbReference>
<sequence>MSGQGVLTSFHICLCSPDSFSVIGPLEPIVATLGKDTLLPCRVSPAMSVENMELRWFRSQFSEAVYVYQDGKEQVGEQLVDFKGRVELVKDHISEGRVAVRIRNLQVSDHGMYKCFFKKGSDFEEADLELKVIGLGSSPHILIVGLEDEGIKLTCKGQGWFPQPEVQWKNEKGEKIPTLSEKEIQDDDGLFQIESSLVVRDSSKRKVSCSIKTPFSEQEKVETISIPEKQKYRIICKAKEEKEEESKAKVDVLLDPATAHPNLILSQNGRHVSTGHEVAENGGAPTHQGQSDTIFSVLGQNCLTAGRHYWEVEVNRGTEVESGTRWALGVCSQTVKREGWFKESPEKNFWVLAWEEGKIMIPTSKLEIPPLKQHPHRIGVFLDWDGGDVSFYNMLDGSHIYSFAGIVFNGVLCPYFSIQGAGASMTILLASDGIENCPDSSQKPSDTVVPQETKPLLPS</sequence>
<feature type="region of interest" description="Disordered" evidence="11">
    <location>
        <begin position="438"/>
        <end position="459"/>
    </location>
</feature>
<dbReference type="PANTHER" id="PTHR24100:SF67">
    <property type="entry name" value="BUTYROPHILIN SUBFAMILY 1 MEMBER A1"/>
    <property type="match status" value="1"/>
</dbReference>
<evidence type="ECO:0000256" key="4">
    <source>
        <dbReference type="ARBA" id="ARBA00022723"/>
    </source>
</evidence>
<dbReference type="EMBL" id="KB363583">
    <property type="protein sequence ID" value="ELV12958.1"/>
    <property type="molecule type" value="Genomic_DNA"/>
</dbReference>
<dbReference type="Pfam" id="PF07686">
    <property type="entry name" value="V-set"/>
    <property type="match status" value="1"/>
</dbReference>
<dbReference type="InterPro" id="IPR003599">
    <property type="entry name" value="Ig_sub"/>
</dbReference>
<keyword evidence="10" id="KW-0393">Immunoglobulin domain</keyword>
<evidence type="ECO:0000259" key="13">
    <source>
        <dbReference type="PROSITE" id="PS50835"/>
    </source>
</evidence>
<dbReference type="InterPro" id="IPR007110">
    <property type="entry name" value="Ig-like_dom"/>
</dbReference>
<dbReference type="SMART" id="SM00449">
    <property type="entry name" value="SPRY"/>
    <property type="match status" value="1"/>
</dbReference>
<evidence type="ECO:0000256" key="10">
    <source>
        <dbReference type="ARBA" id="ARBA00023319"/>
    </source>
</evidence>
<dbReference type="InterPro" id="IPR003879">
    <property type="entry name" value="Butyrophylin_SPRY"/>
</dbReference>
<evidence type="ECO:0000256" key="1">
    <source>
        <dbReference type="ARBA" id="ARBA00004479"/>
    </source>
</evidence>
<dbReference type="InterPro" id="IPR013320">
    <property type="entry name" value="ConA-like_dom_sf"/>
</dbReference>
<dbReference type="Gene3D" id="2.60.40.10">
    <property type="entry name" value="Immunoglobulins"/>
    <property type="match status" value="2"/>
</dbReference>
<reference evidence="15" key="1">
    <citation type="submission" date="2012-07" db="EMBL/GenBank/DDBJ databases">
        <title>Genome of the Chinese tree shrew, a rising model animal genetically related to primates.</title>
        <authorList>
            <person name="Zhang G."/>
            <person name="Fan Y."/>
            <person name="Yao Y."/>
            <person name="Huang Z."/>
        </authorList>
    </citation>
    <scope>NUCLEOTIDE SEQUENCE [LARGE SCALE GENOMIC DNA]</scope>
</reference>
<dbReference type="SMART" id="SM00589">
    <property type="entry name" value="PRY"/>
    <property type="match status" value="1"/>
</dbReference>
<evidence type="ECO:0000256" key="11">
    <source>
        <dbReference type="SAM" id="MobiDB-lite"/>
    </source>
</evidence>
<dbReference type="PROSITE" id="PS50188">
    <property type="entry name" value="B302_SPRY"/>
    <property type="match status" value="1"/>
</dbReference>
<dbReference type="SUPFAM" id="SSF48726">
    <property type="entry name" value="Immunoglobulin"/>
    <property type="match status" value="2"/>
</dbReference>
<feature type="compositionally biased region" description="Polar residues" evidence="11">
    <location>
        <begin position="438"/>
        <end position="450"/>
    </location>
</feature>
<dbReference type="Pfam" id="PF22705">
    <property type="entry name" value="C2-set_3"/>
    <property type="match status" value="1"/>
</dbReference>
<dbReference type="FunFam" id="2.60.40.10:FF:000208">
    <property type="entry name" value="Butyrophilin subfamily 1 member A1"/>
    <property type="match status" value="1"/>
</dbReference>
<proteinExistence type="inferred from homology"/>
<evidence type="ECO:0000256" key="8">
    <source>
        <dbReference type="ARBA" id="ARBA00022989"/>
    </source>
</evidence>
<keyword evidence="4" id="KW-0479">Metal-binding</keyword>
<dbReference type="InterPro" id="IPR050504">
    <property type="entry name" value="IgSF_BTN/MOG"/>
</dbReference>
<feature type="domain" description="B30.2/SPRY" evidence="12">
    <location>
        <begin position="232"/>
        <end position="434"/>
    </location>
</feature>
<evidence type="ECO:0000256" key="7">
    <source>
        <dbReference type="ARBA" id="ARBA00022833"/>
    </source>
</evidence>
<keyword evidence="3" id="KW-0812">Transmembrane</keyword>
<dbReference type="InterPro" id="IPR001870">
    <property type="entry name" value="B30.2/SPRY"/>
</dbReference>
<dbReference type="FunFam" id="2.60.120.920:FF:000040">
    <property type="entry name" value="Ret finger protein-like 4A"/>
    <property type="match status" value="1"/>
</dbReference>
<dbReference type="Gene3D" id="2.60.120.920">
    <property type="match status" value="1"/>
</dbReference>
<dbReference type="AlphaFoldDB" id="L8Y947"/>
<keyword evidence="7" id="KW-0862">Zinc</keyword>
<gene>
    <name evidence="14" type="ORF">TREES_T100005786</name>
</gene>